<dbReference type="InterPro" id="IPR038371">
    <property type="entry name" value="Cu_polyphenol_OxRdtase_sf"/>
</dbReference>
<feature type="non-terminal residue" evidence="9">
    <location>
        <position position="1"/>
    </location>
</feature>
<comment type="catalytic activity">
    <reaction evidence="6">
        <text>adenosine + H2O + H(+) = inosine + NH4(+)</text>
        <dbReference type="Rhea" id="RHEA:24408"/>
        <dbReference type="ChEBI" id="CHEBI:15377"/>
        <dbReference type="ChEBI" id="CHEBI:15378"/>
        <dbReference type="ChEBI" id="CHEBI:16335"/>
        <dbReference type="ChEBI" id="CHEBI:17596"/>
        <dbReference type="ChEBI" id="CHEBI:28938"/>
        <dbReference type="EC" id="3.5.4.4"/>
    </reaction>
    <physiologicalReaction direction="left-to-right" evidence="6">
        <dbReference type="Rhea" id="RHEA:24409"/>
    </physiologicalReaction>
</comment>
<evidence type="ECO:0000256" key="7">
    <source>
        <dbReference type="ARBA" id="ARBA00048968"/>
    </source>
</evidence>
<keyword evidence="5" id="KW-0862">Zinc</keyword>
<dbReference type="SUPFAM" id="SSF64438">
    <property type="entry name" value="CNF1/YfiH-like putative cysteine hydrolases"/>
    <property type="match status" value="1"/>
</dbReference>
<comment type="caution">
    <text evidence="9">The sequence shown here is derived from an EMBL/GenBank/DDBJ whole genome shotgun (WGS) entry which is preliminary data.</text>
</comment>
<keyword evidence="4" id="KW-0479">Metal-binding</keyword>
<comment type="catalytic activity">
    <reaction evidence="7">
        <text>adenosine + phosphate = alpha-D-ribose 1-phosphate + adenine</text>
        <dbReference type="Rhea" id="RHEA:27642"/>
        <dbReference type="ChEBI" id="CHEBI:16335"/>
        <dbReference type="ChEBI" id="CHEBI:16708"/>
        <dbReference type="ChEBI" id="CHEBI:43474"/>
        <dbReference type="ChEBI" id="CHEBI:57720"/>
        <dbReference type="EC" id="2.4.2.1"/>
    </reaction>
    <physiologicalReaction direction="left-to-right" evidence="7">
        <dbReference type="Rhea" id="RHEA:27643"/>
    </physiologicalReaction>
</comment>
<comment type="catalytic activity">
    <reaction evidence="1">
        <text>inosine + phosphate = alpha-D-ribose 1-phosphate + hypoxanthine</text>
        <dbReference type="Rhea" id="RHEA:27646"/>
        <dbReference type="ChEBI" id="CHEBI:17368"/>
        <dbReference type="ChEBI" id="CHEBI:17596"/>
        <dbReference type="ChEBI" id="CHEBI:43474"/>
        <dbReference type="ChEBI" id="CHEBI:57720"/>
        <dbReference type="EC" id="2.4.2.1"/>
    </reaction>
    <physiologicalReaction direction="left-to-right" evidence="1">
        <dbReference type="Rhea" id="RHEA:27647"/>
    </physiologicalReaction>
</comment>
<dbReference type="EMBL" id="PFKO01000194">
    <property type="protein sequence ID" value="PIY32616.1"/>
    <property type="molecule type" value="Genomic_DNA"/>
</dbReference>
<evidence type="ECO:0008006" key="11">
    <source>
        <dbReference type="Google" id="ProtNLM"/>
    </source>
</evidence>
<evidence type="ECO:0000256" key="1">
    <source>
        <dbReference type="ARBA" id="ARBA00000553"/>
    </source>
</evidence>
<name>A0A2M7PR00_9BACT</name>
<accession>A0A2M7PR00</accession>
<dbReference type="InterPro" id="IPR003730">
    <property type="entry name" value="Cu_polyphenol_OxRdtase"/>
</dbReference>
<dbReference type="GO" id="GO:0017061">
    <property type="term" value="F:S-methyl-5-thioadenosine phosphorylase activity"/>
    <property type="evidence" value="ECO:0007669"/>
    <property type="project" value="UniProtKB-EC"/>
</dbReference>
<protein>
    <recommendedName>
        <fullName evidence="11">Laccase domain-containing protein</fullName>
    </recommendedName>
</protein>
<dbReference type="Pfam" id="PF02578">
    <property type="entry name" value="Cu-oxidase_4"/>
    <property type="match status" value="1"/>
</dbReference>
<keyword evidence="3" id="KW-0808">Transferase</keyword>
<comment type="similarity">
    <text evidence="2">Belongs to the purine nucleoside phosphorylase YfiH/LACC1 family.</text>
</comment>
<comment type="catalytic activity">
    <reaction evidence="8">
        <text>S-methyl-5'-thioadenosine + phosphate = 5-(methylsulfanyl)-alpha-D-ribose 1-phosphate + adenine</text>
        <dbReference type="Rhea" id="RHEA:11852"/>
        <dbReference type="ChEBI" id="CHEBI:16708"/>
        <dbReference type="ChEBI" id="CHEBI:17509"/>
        <dbReference type="ChEBI" id="CHEBI:43474"/>
        <dbReference type="ChEBI" id="CHEBI:58533"/>
        <dbReference type="EC" id="2.4.2.28"/>
    </reaction>
    <physiologicalReaction direction="left-to-right" evidence="8">
        <dbReference type="Rhea" id="RHEA:11853"/>
    </physiologicalReaction>
</comment>
<gene>
    <name evidence="9" type="ORF">COZ07_05090</name>
</gene>
<reference evidence="9 10" key="1">
    <citation type="submission" date="2017-09" db="EMBL/GenBank/DDBJ databases">
        <title>Depth-based differentiation of microbial function through sediment-hosted aquifers and enrichment of novel symbionts in the deep terrestrial subsurface.</title>
        <authorList>
            <person name="Probst A.J."/>
            <person name="Ladd B."/>
            <person name="Jarett J.K."/>
            <person name="Geller-Mcgrath D.E."/>
            <person name="Sieber C.M."/>
            <person name="Emerson J.B."/>
            <person name="Anantharaman K."/>
            <person name="Thomas B.C."/>
            <person name="Malmstrom R."/>
            <person name="Stieglmeier M."/>
            <person name="Klingl A."/>
            <person name="Woyke T."/>
            <person name="Ryan C.M."/>
            <person name="Banfield J.F."/>
        </authorList>
    </citation>
    <scope>NUCLEOTIDE SEQUENCE [LARGE SCALE GENOMIC DNA]</scope>
    <source>
        <strain evidence="9">CG_4_10_14_3_um_filter_34_13</strain>
    </source>
</reference>
<organism evidence="9 10">
    <name type="scientific">Candidatus Infernicultor aquiphilus</name>
    <dbReference type="NCBI Taxonomy" id="1805029"/>
    <lineage>
        <taxon>Bacteria</taxon>
        <taxon>Pseudomonadati</taxon>
        <taxon>Atribacterota</taxon>
        <taxon>Candidatus Phoenicimicrobiia</taxon>
        <taxon>Candidatus Pheonicimicrobiales</taxon>
        <taxon>Candidatus Phoenicimicrobiaceae</taxon>
        <taxon>Candidatus Infernicultor</taxon>
    </lineage>
</organism>
<dbReference type="Proteomes" id="UP000230646">
    <property type="component" value="Unassembled WGS sequence"/>
</dbReference>
<dbReference type="AlphaFoldDB" id="A0A2M7PR00"/>
<dbReference type="InterPro" id="IPR011324">
    <property type="entry name" value="Cytotoxic_necrot_fac-like_cat"/>
</dbReference>
<proteinExistence type="inferred from homology"/>
<sequence>EEKNIFVNEICTADHPELFFSYRRDKGNTGRMAAIFMLKKGGECANKRAPYSGI</sequence>
<evidence type="ECO:0000256" key="6">
    <source>
        <dbReference type="ARBA" id="ARBA00047989"/>
    </source>
</evidence>
<evidence type="ECO:0000313" key="9">
    <source>
        <dbReference type="EMBL" id="PIY32616.1"/>
    </source>
</evidence>
<dbReference type="GO" id="GO:0046872">
    <property type="term" value="F:metal ion binding"/>
    <property type="evidence" value="ECO:0007669"/>
    <property type="project" value="UniProtKB-KW"/>
</dbReference>
<evidence type="ECO:0000256" key="5">
    <source>
        <dbReference type="ARBA" id="ARBA00022833"/>
    </source>
</evidence>
<evidence type="ECO:0000256" key="8">
    <source>
        <dbReference type="ARBA" id="ARBA00049893"/>
    </source>
</evidence>
<evidence type="ECO:0000256" key="3">
    <source>
        <dbReference type="ARBA" id="ARBA00022679"/>
    </source>
</evidence>
<evidence type="ECO:0000256" key="2">
    <source>
        <dbReference type="ARBA" id="ARBA00007353"/>
    </source>
</evidence>
<dbReference type="Gene3D" id="3.60.140.10">
    <property type="entry name" value="CNF1/YfiH-like putative cysteine hydrolases"/>
    <property type="match status" value="1"/>
</dbReference>
<evidence type="ECO:0000313" key="10">
    <source>
        <dbReference type="Proteomes" id="UP000230646"/>
    </source>
</evidence>
<evidence type="ECO:0000256" key="4">
    <source>
        <dbReference type="ARBA" id="ARBA00022723"/>
    </source>
</evidence>